<evidence type="ECO:0000313" key="2">
    <source>
        <dbReference type="Proteomes" id="UP001732700"/>
    </source>
</evidence>
<accession>A0ACD5Y9L5</accession>
<dbReference type="Proteomes" id="UP001732700">
    <property type="component" value="Chromosome 5D"/>
</dbReference>
<keyword evidence="2" id="KW-1185">Reference proteome</keyword>
<proteinExistence type="predicted"/>
<evidence type="ECO:0000313" key="1">
    <source>
        <dbReference type="EnsemblPlants" id="AVESA.00010b.r2.5DG0937880.1.CDS"/>
    </source>
</evidence>
<reference evidence="1" key="1">
    <citation type="submission" date="2021-05" db="EMBL/GenBank/DDBJ databases">
        <authorList>
            <person name="Scholz U."/>
            <person name="Mascher M."/>
            <person name="Fiebig A."/>
        </authorList>
    </citation>
    <scope>NUCLEOTIDE SEQUENCE [LARGE SCALE GENOMIC DNA]</scope>
</reference>
<reference evidence="1" key="2">
    <citation type="submission" date="2025-09" db="UniProtKB">
        <authorList>
            <consortium name="EnsemblPlants"/>
        </authorList>
    </citation>
    <scope>IDENTIFICATION</scope>
</reference>
<protein>
    <submittedName>
        <fullName evidence="1">Uncharacterized protein</fullName>
    </submittedName>
</protein>
<sequence>MAQWWNDWELRILVLASLIAQYFLVLLASVRKFYIPSWLRFLYRLAHMGSDALAIFAIATLFSRQKNGPSCSYTPGSRDLELLSAPILLMHLGGQVVITSYKIEDNEGWTRYIKTSLSKVAIALYVFYKTWSSNDKKLLAATVLLFIVVLIRCFHKALTLKGTSFNALREANLCEVNIDHQIEQLLHFIEQAKQFMDRAVTPRTQGIPILPCQLFLDFPCSYSDRLVMLKYFWWLRRESAYGAIEGALSNMTNILYTKDLIRTRYLKISFKNDSAPIFFRHLTQDLICGTLLIVIYLAFGMPQEVAKGSTDSVLTECLFVLTVILEFIYMSRCMFSRETFSGRILQHNLIRLFAHNRRHSTLRSIAGWLQCKDLLDGFWSMVPINSCKEITELVLLHVETGWKEYIRDPYSYRMFNDTRGEWTLARNRCLQQLGWSTRMPLDESVILWHLATDFCIHHRDHTSPDDIASARRCTEMSNYMVHLLSDNPEMLTPGSRKWLLATVCNKELERSYSRKRGLRGTKKSLLGEYLRNANRQQV</sequence>
<organism evidence="1 2">
    <name type="scientific">Avena sativa</name>
    <name type="common">Oat</name>
    <dbReference type="NCBI Taxonomy" id="4498"/>
    <lineage>
        <taxon>Eukaryota</taxon>
        <taxon>Viridiplantae</taxon>
        <taxon>Streptophyta</taxon>
        <taxon>Embryophyta</taxon>
        <taxon>Tracheophyta</taxon>
        <taxon>Spermatophyta</taxon>
        <taxon>Magnoliopsida</taxon>
        <taxon>Liliopsida</taxon>
        <taxon>Poales</taxon>
        <taxon>Poaceae</taxon>
        <taxon>BOP clade</taxon>
        <taxon>Pooideae</taxon>
        <taxon>Poodae</taxon>
        <taxon>Poeae</taxon>
        <taxon>Poeae Chloroplast Group 1 (Aveneae type)</taxon>
        <taxon>Aveninae</taxon>
        <taxon>Avena</taxon>
    </lineage>
</organism>
<dbReference type="EnsemblPlants" id="AVESA.00010b.r2.5DG0937880.1">
    <property type="protein sequence ID" value="AVESA.00010b.r2.5DG0937880.1.CDS"/>
    <property type="gene ID" value="AVESA.00010b.r2.5DG0937880"/>
</dbReference>
<name>A0ACD5Y9L5_AVESA</name>